<evidence type="ECO:0000256" key="1">
    <source>
        <dbReference type="SAM" id="Coils"/>
    </source>
</evidence>
<protein>
    <submittedName>
        <fullName evidence="3">Type IV pilus assembly protein PilM</fullName>
    </submittedName>
</protein>
<feature type="transmembrane region" description="Helical" evidence="2">
    <location>
        <begin position="389"/>
        <end position="409"/>
    </location>
</feature>
<keyword evidence="2" id="KW-1133">Transmembrane helix</keyword>
<accession>A0A1I5I8Q5</accession>
<dbReference type="OrthoDB" id="92589at2"/>
<dbReference type="AlphaFoldDB" id="A0A1I5I8Q5"/>
<organism evidence="3 4">
    <name type="scientific">Anaerocolumna aminovalerica</name>
    <dbReference type="NCBI Taxonomy" id="1527"/>
    <lineage>
        <taxon>Bacteria</taxon>
        <taxon>Bacillati</taxon>
        <taxon>Bacillota</taxon>
        <taxon>Clostridia</taxon>
        <taxon>Lachnospirales</taxon>
        <taxon>Lachnospiraceae</taxon>
        <taxon>Anaerocolumna</taxon>
    </lineage>
</organism>
<dbReference type="PANTHER" id="PTHR32432">
    <property type="entry name" value="CELL DIVISION PROTEIN FTSA-RELATED"/>
    <property type="match status" value="1"/>
</dbReference>
<dbReference type="Pfam" id="PF05137">
    <property type="entry name" value="PilN"/>
    <property type="match status" value="1"/>
</dbReference>
<dbReference type="EMBL" id="FOWD01000041">
    <property type="protein sequence ID" value="SFO57028.1"/>
    <property type="molecule type" value="Genomic_DNA"/>
</dbReference>
<feature type="coiled-coil region" evidence="1">
    <location>
        <begin position="409"/>
        <end position="439"/>
    </location>
</feature>
<dbReference type="Pfam" id="PF11104">
    <property type="entry name" value="PilM_2"/>
    <property type="match status" value="1"/>
</dbReference>
<keyword evidence="4" id="KW-1185">Reference proteome</keyword>
<keyword evidence="1" id="KW-0175">Coiled coil</keyword>
<dbReference type="RefSeq" id="WP_091688250.1">
    <property type="nucleotide sequence ID" value="NZ_BAABFM010000038.1"/>
</dbReference>
<sequence>MSNRVISIETGLHITRICEVENKKKNPKVYQCISFPTPEDTYEDGFIRNKEKFVEAAKDKIVAAKLKSTRVIFTIASTKIANREIVIPYVSDNRIKDIIETNATDYFPVEISEYTITYGILEKIINGKEKKLRISVLAAPNQLIKNYYSVAKMLGYQVEAIDYIGNSIFQVCKKQGGTETGLIAQIQEDSTLLSFLEGGVLTFQRTIQYGTNSITNTLVNSRYYDVNNDNEALQLLSNNALINREFEPHVEETAAITLEYSKEYTDNGLENTARQELTESLYLLVNNIIRVLDYYLSRNEEKKIHIMYLTGQGTKIKGLSKLLSNETGIHTKKIETLSGVIFDKNIEFKAENQGDYLSCIGAVMNPINFMPKDYLATVERKSRVHLRRVLLGGSVAISIIFVLTAYIGYRTERLEKDRLEAQIKELSEAEQIYKDHKEAKNQYNSIKAMYDLTLGNNEGLNSLITELEEKLPSKSNINTMNITDTQISLNIKTGSKTEAAKVITQLKTIDALTEVQTESIMEQRDENGNITVEFTVSAKYKEGFTKEDKDGDN</sequence>
<dbReference type="Proteomes" id="UP000198806">
    <property type="component" value="Unassembled WGS sequence"/>
</dbReference>
<evidence type="ECO:0000313" key="4">
    <source>
        <dbReference type="Proteomes" id="UP000198806"/>
    </source>
</evidence>
<dbReference type="CDD" id="cd24049">
    <property type="entry name" value="ASKHA_NBD_PilM"/>
    <property type="match status" value="1"/>
</dbReference>
<dbReference type="InterPro" id="IPR007813">
    <property type="entry name" value="PilN"/>
</dbReference>
<dbReference type="STRING" id="1527.SAMN04489757_14112"/>
<name>A0A1I5I8Q5_9FIRM</name>
<keyword evidence="2" id="KW-0812">Transmembrane</keyword>
<evidence type="ECO:0000256" key="2">
    <source>
        <dbReference type="SAM" id="Phobius"/>
    </source>
</evidence>
<evidence type="ECO:0000313" key="3">
    <source>
        <dbReference type="EMBL" id="SFO57028.1"/>
    </source>
</evidence>
<dbReference type="PANTHER" id="PTHR32432:SF3">
    <property type="entry name" value="ETHANOLAMINE UTILIZATION PROTEIN EUTJ"/>
    <property type="match status" value="1"/>
</dbReference>
<dbReference type="SUPFAM" id="SSF53067">
    <property type="entry name" value="Actin-like ATPase domain"/>
    <property type="match status" value="2"/>
</dbReference>
<dbReference type="Gene3D" id="3.30.1490.300">
    <property type="match status" value="1"/>
</dbReference>
<dbReference type="InterPro" id="IPR050696">
    <property type="entry name" value="FtsA/MreB"/>
</dbReference>
<dbReference type="InterPro" id="IPR005883">
    <property type="entry name" value="PilM"/>
</dbReference>
<proteinExistence type="predicted"/>
<gene>
    <name evidence="3" type="ORF">SAMN04489757_14112</name>
</gene>
<dbReference type="InterPro" id="IPR043129">
    <property type="entry name" value="ATPase_NBD"/>
</dbReference>
<keyword evidence="2" id="KW-0472">Membrane</keyword>
<reference evidence="3 4" key="1">
    <citation type="submission" date="2016-10" db="EMBL/GenBank/DDBJ databases">
        <authorList>
            <person name="de Groot N.N."/>
        </authorList>
    </citation>
    <scope>NUCLEOTIDE SEQUENCE [LARGE SCALE GENOMIC DNA]</scope>
    <source>
        <strain evidence="3 4">DSM 1283</strain>
    </source>
</reference>
<dbReference type="Gene3D" id="3.30.420.40">
    <property type="match status" value="2"/>
</dbReference>